<dbReference type="Gene3D" id="2.150.10.10">
    <property type="entry name" value="Serralysin-like metalloprotease, C-terminal"/>
    <property type="match status" value="2"/>
</dbReference>
<dbReference type="InterPro" id="IPR024079">
    <property type="entry name" value="MetalloPept_cat_dom_sf"/>
</dbReference>
<dbReference type="CDD" id="cd04277">
    <property type="entry name" value="ZnMc_serralysin_like"/>
    <property type="match status" value="1"/>
</dbReference>
<dbReference type="InterPro" id="IPR001343">
    <property type="entry name" value="Hemolysn_Ca-bd"/>
</dbReference>
<dbReference type="EMBL" id="JXDI01000004">
    <property type="protein sequence ID" value="KAF2406025.1"/>
    <property type="molecule type" value="Genomic_DNA"/>
</dbReference>
<keyword evidence="6" id="KW-0106">Calcium</keyword>
<dbReference type="Proteomes" id="UP000748067">
    <property type="component" value="Unassembled WGS sequence"/>
</dbReference>
<dbReference type="InterPro" id="IPR013858">
    <property type="entry name" value="Peptidase_M10B_C"/>
</dbReference>
<accession>A0A1H0CKU3</accession>
<reference evidence="9 10" key="2">
    <citation type="submission" date="2016-10" db="EMBL/GenBank/DDBJ databases">
        <authorList>
            <person name="de Groot N.N."/>
        </authorList>
    </citation>
    <scope>NUCLEOTIDE SEQUENCE [LARGE SCALE GENOMIC DNA]</scope>
    <source>
        <strain evidence="9 10">BS2772</strain>
    </source>
</reference>
<gene>
    <name evidence="8" type="primary">aprA_4</name>
    <name evidence="8" type="ORF">PSAN_52500</name>
    <name evidence="9" type="ORF">SAMN04490179_4926</name>
</gene>
<dbReference type="Proteomes" id="UP000182470">
    <property type="component" value="Chromosome I"/>
</dbReference>
<evidence type="ECO:0000313" key="10">
    <source>
        <dbReference type="Proteomes" id="UP000182470"/>
    </source>
</evidence>
<proteinExistence type="inferred from homology"/>
<dbReference type="SUPFAM" id="SSF55486">
    <property type="entry name" value="Metalloproteases ('zincins'), catalytic domain"/>
    <property type="match status" value="1"/>
</dbReference>
<evidence type="ECO:0000259" key="7">
    <source>
        <dbReference type="SMART" id="SM00235"/>
    </source>
</evidence>
<dbReference type="InterPro" id="IPR034033">
    <property type="entry name" value="Serralysin-like"/>
</dbReference>
<comment type="cofactor">
    <cofactor evidence="1">
        <name>Ca(2+)</name>
        <dbReference type="ChEBI" id="CHEBI:29108"/>
    </cofactor>
</comment>
<dbReference type="SMART" id="SM00235">
    <property type="entry name" value="ZnMc"/>
    <property type="match status" value="1"/>
</dbReference>
<dbReference type="SUPFAM" id="SSF51120">
    <property type="entry name" value="beta-Roll"/>
    <property type="match status" value="2"/>
</dbReference>
<evidence type="ECO:0000256" key="6">
    <source>
        <dbReference type="ARBA" id="ARBA00022837"/>
    </source>
</evidence>
<dbReference type="EC" id="3.4.24.40" evidence="8"/>
<dbReference type="AlphaFoldDB" id="A0A1H0CKU3"/>
<feature type="domain" description="Peptidase metallopeptidase" evidence="7">
    <location>
        <begin position="37"/>
        <end position="192"/>
    </location>
</feature>
<dbReference type="GO" id="GO:0006508">
    <property type="term" value="P:proteolysis"/>
    <property type="evidence" value="ECO:0007669"/>
    <property type="project" value="InterPro"/>
</dbReference>
<comment type="similarity">
    <text evidence="3">Belongs to the peptidase M10B family.</text>
</comment>
<evidence type="ECO:0000256" key="2">
    <source>
        <dbReference type="ARBA" id="ARBA00004613"/>
    </source>
</evidence>
<dbReference type="Pfam" id="PF00353">
    <property type="entry name" value="HemolysinCabind"/>
    <property type="match status" value="2"/>
</dbReference>
<keyword evidence="5" id="KW-0677">Repeat</keyword>
<evidence type="ECO:0000313" key="8">
    <source>
        <dbReference type="EMBL" id="KAF2406025.1"/>
    </source>
</evidence>
<dbReference type="Pfam" id="PF08548">
    <property type="entry name" value="Peptidase_M10_C"/>
    <property type="match status" value="2"/>
</dbReference>
<dbReference type="GO" id="GO:0005509">
    <property type="term" value="F:calcium ion binding"/>
    <property type="evidence" value="ECO:0007669"/>
    <property type="project" value="InterPro"/>
</dbReference>
<evidence type="ECO:0000256" key="5">
    <source>
        <dbReference type="ARBA" id="ARBA00022737"/>
    </source>
</evidence>
<dbReference type="PRINTS" id="PR00313">
    <property type="entry name" value="CABNDNGRPT"/>
</dbReference>
<name>A0A1H0CKU3_9PSED</name>
<organism evidence="9 10">
    <name type="scientific">Pseudomonas antarctica</name>
    <dbReference type="NCBI Taxonomy" id="219572"/>
    <lineage>
        <taxon>Bacteria</taxon>
        <taxon>Pseudomonadati</taxon>
        <taxon>Pseudomonadota</taxon>
        <taxon>Gammaproteobacteria</taxon>
        <taxon>Pseudomonadales</taxon>
        <taxon>Pseudomonadaceae</taxon>
        <taxon>Pseudomonas</taxon>
    </lineage>
</organism>
<evidence type="ECO:0000256" key="4">
    <source>
        <dbReference type="ARBA" id="ARBA00022525"/>
    </source>
</evidence>
<protein>
    <submittedName>
        <fullName evidence="8">Serralysin</fullName>
        <ecNumber evidence="8">3.4.24.40</ecNumber>
    </submittedName>
    <submittedName>
        <fullName evidence="9">Type I secretion C-terminal target domain (VC_A0849 subclass)</fullName>
    </submittedName>
</protein>
<dbReference type="GO" id="GO:0005615">
    <property type="term" value="C:extracellular space"/>
    <property type="evidence" value="ECO:0007669"/>
    <property type="project" value="InterPro"/>
</dbReference>
<evidence type="ECO:0000313" key="11">
    <source>
        <dbReference type="Proteomes" id="UP000748067"/>
    </source>
</evidence>
<keyword evidence="11" id="KW-1185">Reference proteome</keyword>
<dbReference type="InterPro" id="IPR011049">
    <property type="entry name" value="Serralysin-like_metalloprot_C"/>
</dbReference>
<evidence type="ECO:0000256" key="3">
    <source>
        <dbReference type="ARBA" id="ARBA00009490"/>
    </source>
</evidence>
<dbReference type="RefSeq" id="WP_162276195.1">
    <property type="nucleotide sequence ID" value="NZ_JXDI01000004.1"/>
</dbReference>
<dbReference type="GO" id="GO:0008270">
    <property type="term" value="F:zinc ion binding"/>
    <property type="evidence" value="ECO:0007669"/>
    <property type="project" value="InterPro"/>
</dbReference>
<evidence type="ECO:0000313" key="9">
    <source>
        <dbReference type="EMBL" id="SDN58401.1"/>
    </source>
</evidence>
<dbReference type="GO" id="GO:0008237">
    <property type="term" value="F:metallopeptidase activity"/>
    <property type="evidence" value="ECO:0007669"/>
    <property type="project" value="InterPro"/>
</dbReference>
<keyword evidence="4" id="KW-0964">Secreted</keyword>
<reference evidence="8 11" key="1">
    <citation type="submission" date="2015-01" db="EMBL/GenBank/DDBJ databases">
        <title>Genome Sequence of Pseudomonas antarctica CMS 35.</title>
        <authorList>
            <person name="Voget S."/>
            <person name="Chow J."/>
            <person name="Daniel R."/>
            <person name="Streit W."/>
        </authorList>
    </citation>
    <scope>NUCLEOTIDE SEQUENCE [LARGE SCALE GENOMIC DNA]</scope>
    <source>
        <strain evidence="8 11">CMS 35</strain>
    </source>
</reference>
<dbReference type="InterPro" id="IPR006026">
    <property type="entry name" value="Peptidase_Metallo"/>
</dbReference>
<keyword evidence="8" id="KW-0378">Hydrolase</keyword>
<dbReference type="EMBL" id="LT629704">
    <property type="protein sequence ID" value="SDN58401.1"/>
    <property type="molecule type" value="Genomic_DNA"/>
</dbReference>
<evidence type="ECO:0000256" key="1">
    <source>
        <dbReference type="ARBA" id="ARBA00001913"/>
    </source>
</evidence>
<dbReference type="Gene3D" id="3.40.390.10">
    <property type="entry name" value="Collagenase (Catalytic Domain)"/>
    <property type="match status" value="1"/>
</dbReference>
<sequence length="656" mass="69586">MRVANSFVNHHAPMFNRAVKKASFTTDEAARQILRGGYRHYDRNGDGKIELSFTLDAAFSAQQKASIRKALQAWQEVTNIVFKEPSASADGSITIKANPETSGGKSHLPDLYHADMTTIIGTKGASDTPQNGDYFLLTAVHEVGHAIGLGHPGDYGKGVGSYADTPYEQDTRAHSVMSYWRETNQPGHDFRRREPSLLMKDDIAAAQQPYGANLTTRNTDTTYGFNATAGASAFNLKGANDTALFSIWDGGGNDTLDFSGFSQHQKINLRAESYSSVGGLKGNVSIAKGVVLENAIGGPGDDDIQGNEVGNRLRGGGGADQLRGGGGADVFVYDWANDSTLARPDNIVDFVSGTDKIDLSGLFKNYSIKHFKVVERLTGRAGEIVLSHDQNSGNGSLSVDLTGRGKADLFIKSVGGIRASDVVTGTGVTQLSAVRSPTPNPERGINPHDTVYGFNANTGDSASSLHAGSSAPDFAIRDTGGNDTLDFSGFTQNQVIDLRHNSASSVGGLRNNVAIAEGVTLENAIGGSGRDRIIGNAVNNVITGGGGGDELWGVGGRNTFKYAKVSDSSAYDPDRLMDFTSGEDAIDLTALANELGTSLHLVENYTGRIGDTVVTYDPQSGRSFVGVDLLGRRYSDFLIQSSRLIKPQDVLGLAAR</sequence>
<comment type="subcellular location">
    <subcellularLocation>
        <location evidence="2">Secreted</location>
    </subcellularLocation>
</comment>